<sequence length="311" mass="35247">MATQHPVGGGQFPPITLSDMMQRREMRTAAEDWTGTTSSAQRRKLQNRLNQRAYYASAYTLDGYVERMKASRRKPALNPPKTGTRACPITTDASDAAEVLLNPGKSTIVTSTLYNCTPGKRCLLLRPGALGALLQFTHKAYEDYVLGCPQPWYLPTLIQVNVFNALVRNGFAMGFSDKWQEENVLSPFTRKGPEQFSIESCPPNLQPTALQRTVPHHPWIDLFPIPQMRDNILRVYGHLNLDELCDDLLDVKPGLDGKPTLLVWGDPSDPSGWEASPDFLRKYGWMLWGCREIFQATNYWRQRRGEKTIVF</sequence>
<dbReference type="Pfam" id="PF11905">
    <property type="entry name" value="DUF3425"/>
    <property type="match status" value="1"/>
</dbReference>
<dbReference type="EMBL" id="LKCW01000109">
    <property type="protein sequence ID" value="KPM39354.1"/>
    <property type="molecule type" value="Genomic_DNA"/>
</dbReference>
<reference evidence="1 2" key="1">
    <citation type="submission" date="2015-09" db="EMBL/GenBank/DDBJ databases">
        <title>Draft genome of a European isolate of the apple canker pathogen Neonectria ditissima.</title>
        <authorList>
            <person name="Gomez-Cortecero A."/>
            <person name="Harrison R.J."/>
            <person name="Armitage A.D."/>
        </authorList>
    </citation>
    <scope>NUCLEOTIDE SEQUENCE [LARGE SCALE GENOMIC DNA]</scope>
    <source>
        <strain evidence="1 2">R09/05</strain>
    </source>
</reference>
<dbReference type="AlphaFoldDB" id="A0A0P7BGQ3"/>
<dbReference type="PANTHER" id="PTHR38116:SF1">
    <property type="entry name" value="BZIP DOMAIN-CONTAINING PROTEIN"/>
    <property type="match status" value="1"/>
</dbReference>
<evidence type="ECO:0000313" key="1">
    <source>
        <dbReference type="EMBL" id="KPM39354.1"/>
    </source>
</evidence>
<keyword evidence="2" id="KW-1185">Reference proteome</keyword>
<proteinExistence type="predicted"/>
<dbReference type="PANTHER" id="PTHR38116">
    <property type="entry name" value="CHROMOSOME 7, WHOLE GENOME SHOTGUN SEQUENCE"/>
    <property type="match status" value="1"/>
</dbReference>
<dbReference type="Proteomes" id="UP000050424">
    <property type="component" value="Unassembled WGS sequence"/>
</dbReference>
<name>A0A0P7BGQ3_9HYPO</name>
<organism evidence="1 2">
    <name type="scientific">Neonectria ditissima</name>
    <dbReference type="NCBI Taxonomy" id="78410"/>
    <lineage>
        <taxon>Eukaryota</taxon>
        <taxon>Fungi</taxon>
        <taxon>Dikarya</taxon>
        <taxon>Ascomycota</taxon>
        <taxon>Pezizomycotina</taxon>
        <taxon>Sordariomycetes</taxon>
        <taxon>Hypocreomycetidae</taxon>
        <taxon>Hypocreales</taxon>
        <taxon>Nectriaceae</taxon>
        <taxon>Neonectria</taxon>
    </lineage>
</organism>
<dbReference type="OrthoDB" id="2245989at2759"/>
<protein>
    <submittedName>
        <fullName evidence="1">Uncharacterized protein</fullName>
    </submittedName>
</protein>
<accession>A0A0P7BGQ3</accession>
<evidence type="ECO:0000313" key="2">
    <source>
        <dbReference type="Proteomes" id="UP000050424"/>
    </source>
</evidence>
<dbReference type="STRING" id="78410.A0A0P7BGQ3"/>
<gene>
    <name evidence="1" type="ORF">AK830_g7206</name>
</gene>
<dbReference type="InterPro" id="IPR021833">
    <property type="entry name" value="DUF3425"/>
</dbReference>
<comment type="caution">
    <text evidence="1">The sequence shown here is derived from an EMBL/GenBank/DDBJ whole genome shotgun (WGS) entry which is preliminary data.</text>
</comment>